<name>A0A6H1ZEM6_9ZZZZ</name>
<gene>
    <name evidence="1" type="ORF">TM448A00264_0018</name>
    <name evidence="2" type="ORF">TM448B00655_0012</name>
</gene>
<accession>A0A6H1ZEM6</accession>
<reference evidence="1" key="1">
    <citation type="submission" date="2020-03" db="EMBL/GenBank/DDBJ databases">
        <title>The deep terrestrial virosphere.</title>
        <authorList>
            <person name="Holmfeldt K."/>
            <person name="Nilsson E."/>
            <person name="Simone D."/>
            <person name="Lopez-Fernandez M."/>
            <person name="Wu X."/>
            <person name="de Brujin I."/>
            <person name="Lundin D."/>
            <person name="Andersson A."/>
            <person name="Bertilsson S."/>
            <person name="Dopson M."/>
        </authorList>
    </citation>
    <scope>NUCLEOTIDE SEQUENCE</scope>
    <source>
        <strain evidence="1">TM448A00264</strain>
        <strain evidence="2">TM448B00655</strain>
    </source>
</reference>
<evidence type="ECO:0000313" key="1">
    <source>
        <dbReference type="EMBL" id="QJA45640.1"/>
    </source>
</evidence>
<organism evidence="1">
    <name type="scientific">viral metagenome</name>
    <dbReference type="NCBI Taxonomy" id="1070528"/>
    <lineage>
        <taxon>unclassified sequences</taxon>
        <taxon>metagenomes</taxon>
        <taxon>organismal metagenomes</taxon>
    </lineage>
</organism>
<evidence type="ECO:0000313" key="2">
    <source>
        <dbReference type="EMBL" id="QJH96209.1"/>
    </source>
</evidence>
<protein>
    <submittedName>
        <fullName evidence="1">Uncharacterized protein</fullName>
    </submittedName>
</protein>
<dbReference type="EMBL" id="MT143994">
    <property type="protein sequence ID" value="QJA45640.1"/>
    <property type="molecule type" value="Genomic_DNA"/>
</dbReference>
<sequence length="177" mass="20035">MQNKAQVATMVLAMAENFNHEISKARMGLIMESLAPFDDQAIGEAVKHILRTSRFFPTVADLLDAIEGKPEDALTLEAEHQWRQLWVAADKGAWTNYYGEERPGPAHYLNPTALLVLQQMGGRGAMLEWKEADLHWRRKEWAELYKTVHGSERLLVEGPEEMWELAGKAIKSIPGPK</sequence>
<dbReference type="AlphaFoldDB" id="A0A6H1ZEM6"/>
<proteinExistence type="predicted"/>
<dbReference type="EMBL" id="MT144643">
    <property type="protein sequence ID" value="QJH96209.1"/>
    <property type="molecule type" value="Genomic_DNA"/>
</dbReference>